<accession>A0A2T1DEN6</accession>
<proteinExistence type="predicted"/>
<protein>
    <submittedName>
        <fullName evidence="1">Uncharacterized protein</fullName>
    </submittedName>
</protein>
<name>A0A2T1DEN6_9CYAN</name>
<sequence length="163" mass="18792">MKPKFATLEAWQRAEILMQPAFIRVIDNLRKQLDQSSWKGTYRDVPVWKDDTPEAVKATVTQLQEQLQTAPPDQAAEIQQTLSQLPSPHPGYELCLEQDDRQVTIDLWELCYKVCFNQQDDSQPVEVDLSLFDETGDVDWNRLDDKTKQLVEQIFATLPSGIE</sequence>
<dbReference type="EMBL" id="PVWG01000013">
    <property type="protein sequence ID" value="PSB18935.1"/>
    <property type="molecule type" value="Genomic_DNA"/>
</dbReference>
<dbReference type="Proteomes" id="UP000238634">
    <property type="component" value="Unassembled WGS sequence"/>
</dbReference>
<dbReference type="OrthoDB" id="461689at2"/>
<evidence type="ECO:0000313" key="2">
    <source>
        <dbReference type="Proteomes" id="UP000238634"/>
    </source>
</evidence>
<comment type="caution">
    <text evidence="1">The sequence shown here is derived from an EMBL/GenBank/DDBJ whole genome shotgun (WGS) entry which is preliminary data.</text>
</comment>
<reference evidence="1 2" key="2">
    <citation type="submission" date="2018-03" db="EMBL/GenBank/DDBJ databases">
        <title>The ancient ancestry and fast evolution of plastids.</title>
        <authorList>
            <person name="Moore K.R."/>
            <person name="Magnabosco C."/>
            <person name="Momper L."/>
            <person name="Gold D.A."/>
            <person name="Bosak T."/>
            <person name="Fournier G.P."/>
        </authorList>
    </citation>
    <scope>NUCLEOTIDE SEQUENCE [LARGE SCALE GENOMIC DNA]</scope>
    <source>
        <strain evidence="1 2">ULC007</strain>
    </source>
</reference>
<dbReference type="RefSeq" id="WP_073072119.1">
    <property type="nucleotide sequence ID" value="NZ_MPPI01000014.1"/>
</dbReference>
<reference evidence="1 2" key="1">
    <citation type="submission" date="2018-02" db="EMBL/GenBank/DDBJ databases">
        <authorList>
            <person name="Cohen D.B."/>
            <person name="Kent A.D."/>
        </authorList>
    </citation>
    <scope>NUCLEOTIDE SEQUENCE [LARGE SCALE GENOMIC DNA]</scope>
    <source>
        <strain evidence="1 2">ULC007</strain>
    </source>
</reference>
<dbReference type="STRING" id="1920490.GCA_001895925_04782"/>
<evidence type="ECO:0000313" key="1">
    <source>
        <dbReference type="EMBL" id="PSB18935.1"/>
    </source>
</evidence>
<gene>
    <name evidence="1" type="ORF">C7B65_13000</name>
</gene>
<keyword evidence="2" id="KW-1185">Reference proteome</keyword>
<organism evidence="1 2">
    <name type="scientific">Phormidesmis priestleyi ULC007</name>
    <dbReference type="NCBI Taxonomy" id="1920490"/>
    <lineage>
        <taxon>Bacteria</taxon>
        <taxon>Bacillati</taxon>
        <taxon>Cyanobacteriota</taxon>
        <taxon>Cyanophyceae</taxon>
        <taxon>Leptolyngbyales</taxon>
        <taxon>Leptolyngbyaceae</taxon>
        <taxon>Phormidesmis</taxon>
    </lineage>
</organism>
<dbReference type="AlphaFoldDB" id="A0A2T1DEN6"/>